<proteinExistence type="predicted"/>
<protein>
    <submittedName>
        <fullName evidence="1">Uncharacterized protein</fullName>
    </submittedName>
</protein>
<evidence type="ECO:0000313" key="2">
    <source>
        <dbReference type="Proteomes" id="UP001054945"/>
    </source>
</evidence>
<accession>A0AAV4SNJ4</accession>
<keyword evidence="2" id="KW-1185">Reference proteome</keyword>
<dbReference type="Proteomes" id="UP001054945">
    <property type="component" value="Unassembled WGS sequence"/>
</dbReference>
<dbReference type="AlphaFoldDB" id="A0AAV4SNJ4"/>
<organism evidence="1 2">
    <name type="scientific">Caerostris extrusa</name>
    <name type="common">Bark spider</name>
    <name type="synonym">Caerostris bankana</name>
    <dbReference type="NCBI Taxonomy" id="172846"/>
    <lineage>
        <taxon>Eukaryota</taxon>
        <taxon>Metazoa</taxon>
        <taxon>Ecdysozoa</taxon>
        <taxon>Arthropoda</taxon>
        <taxon>Chelicerata</taxon>
        <taxon>Arachnida</taxon>
        <taxon>Araneae</taxon>
        <taxon>Araneomorphae</taxon>
        <taxon>Entelegynae</taxon>
        <taxon>Araneoidea</taxon>
        <taxon>Araneidae</taxon>
        <taxon>Caerostris</taxon>
    </lineage>
</organism>
<evidence type="ECO:0000313" key="1">
    <source>
        <dbReference type="EMBL" id="GIY36023.1"/>
    </source>
</evidence>
<gene>
    <name evidence="1" type="ORF">CEXT_464361</name>
</gene>
<dbReference type="EMBL" id="BPLR01010000">
    <property type="protein sequence ID" value="GIY36023.1"/>
    <property type="molecule type" value="Genomic_DNA"/>
</dbReference>
<reference evidence="1 2" key="1">
    <citation type="submission" date="2021-06" db="EMBL/GenBank/DDBJ databases">
        <title>Caerostris extrusa draft genome.</title>
        <authorList>
            <person name="Kono N."/>
            <person name="Arakawa K."/>
        </authorList>
    </citation>
    <scope>NUCLEOTIDE SEQUENCE [LARGE SCALE GENOMIC DNA]</scope>
</reference>
<name>A0AAV4SNJ4_CAEEX</name>
<comment type="caution">
    <text evidence="1">The sequence shown here is derived from an EMBL/GenBank/DDBJ whole genome shotgun (WGS) entry which is preliminary data.</text>
</comment>
<sequence length="141" mass="16259">MQLVGDSFEWLCFFDGFIVAERKVPGWFVPEKWLARMDMVHVSRKMKEYQNMEEFSFDEELMRMLIKVGTSPGKETKSFAAALCAHELTPKGFDPTISTPNSLYPLILNNEEKYCSVLIVKNKDVSYNDFSSEDSVLILKI</sequence>